<accession>A0A075HXD9</accession>
<reference evidence="1" key="1">
    <citation type="journal article" date="2014" name="Genome Biol. Evol.">
        <title>Pangenome evidence for extensive interdomain horizontal transfer affecting lineage core and shell genes in uncultured planktonic thaumarchaeota and euryarchaeota.</title>
        <authorList>
            <person name="Deschamps P."/>
            <person name="Zivanovic Y."/>
            <person name="Moreira D."/>
            <person name="Rodriguez-Valera F."/>
            <person name="Lopez-Garcia P."/>
        </authorList>
    </citation>
    <scope>NUCLEOTIDE SEQUENCE</scope>
</reference>
<sequence length="149" mass="17333">MRMFAFRFRAQPPAFDIRFRSNIVRISPLIFFWMPKLSNLWIFASQGHCGLRNRITVSRHAHSTVATAHKEIEAIIHLLPQRHAMAEGDWEHKTATWNSATPGGGVFSIWLDNHCEGGWELHKMSTHAVQDEYAGPTVYRFCVFRRRKE</sequence>
<proteinExistence type="predicted"/>
<organism evidence="1">
    <name type="scientific">uncultured marine group II/III euryarchaeote KM3_88_H06</name>
    <dbReference type="NCBI Taxonomy" id="1456537"/>
    <lineage>
        <taxon>Archaea</taxon>
        <taxon>Methanobacteriati</taxon>
        <taxon>Methanobacteriota</taxon>
        <taxon>environmental samples</taxon>
    </lineage>
</organism>
<dbReference type="AlphaFoldDB" id="A0A075HXD9"/>
<evidence type="ECO:0000313" key="1">
    <source>
        <dbReference type="EMBL" id="AIF20245.1"/>
    </source>
</evidence>
<protein>
    <submittedName>
        <fullName evidence="1">Uncharacterized protein</fullName>
    </submittedName>
</protein>
<dbReference type="EMBL" id="KF901159">
    <property type="protein sequence ID" value="AIF20245.1"/>
    <property type="molecule type" value="Genomic_DNA"/>
</dbReference>
<name>A0A075HXD9_9EURY</name>